<dbReference type="Gene3D" id="3.40.250.10">
    <property type="entry name" value="Rhodanese-like domain"/>
    <property type="match status" value="1"/>
</dbReference>
<organism evidence="3 4">
    <name type="scientific">Zostera marina</name>
    <name type="common">Eelgrass</name>
    <dbReference type="NCBI Taxonomy" id="29655"/>
    <lineage>
        <taxon>Eukaryota</taxon>
        <taxon>Viridiplantae</taxon>
        <taxon>Streptophyta</taxon>
        <taxon>Embryophyta</taxon>
        <taxon>Tracheophyta</taxon>
        <taxon>Spermatophyta</taxon>
        <taxon>Magnoliopsida</taxon>
        <taxon>Liliopsida</taxon>
        <taxon>Zosteraceae</taxon>
        <taxon>Zostera</taxon>
    </lineage>
</organism>
<feature type="domain" description="Rhodanese" evidence="2">
    <location>
        <begin position="219"/>
        <end position="339"/>
    </location>
</feature>
<dbReference type="Pfam" id="PF17773">
    <property type="entry name" value="UPF0176_N"/>
    <property type="match status" value="1"/>
</dbReference>
<dbReference type="OrthoDB" id="25002at2759"/>
<dbReference type="InterPro" id="IPR001763">
    <property type="entry name" value="Rhodanese-like_dom"/>
</dbReference>
<dbReference type="InterPro" id="IPR020936">
    <property type="entry name" value="TrhO"/>
</dbReference>
<dbReference type="Proteomes" id="UP000036987">
    <property type="component" value="Unassembled WGS sequence"/>
</dbReference>
<dbReference type="PROSITE" id="PS50206">
    <property type="entry name" value="RHODANESE_3"/>
    <property type="match status" value="1"/>
</dbReference>
<feature type="region of interest" description="Disordered" evidence="1">
    <location>
        <begin position="417"/>
        <end position="442"/>
    </location>
</feature>
<gene>
    <name evidence="3" type="ORF">ZOSMA_48G00780</name>
</gene>
<evidence type="ECO:0000256" key="1">
    <source>
        <dbReference type="SAM" id="MobiDB-lite"/>
    </source>
</evidence>
<keyword evidence="4" id="KW-1185">Reference proteome</keyword>
<evidence type="ECO:0000259" key="2">
    <source>
        <dbReference type="PROSITE" id="PS50206"/>
    </source>
</evidence>
<dbReference type="SMART" id="SM00450">
    <property type="entry name" value="RHOD"/>
    <property type="match status" value="1"/>
</dbReference>
<comment type="caution">
    <text evidence="3">The sequence shown here is derived from an EMBL/GenBank/DDBJ whole genome shotgun (WGS) entry which is preliminary data.</text>
</comment>
<dbReference type="OMA" id="PYCYSEK"/>
<dbReference type="Gene3D" id="3.30.70.100">
    <property type="match status" value="1"/>
</dbReference>
<dbReference type="PANTHER" id="PTHR43268:SF3">
    <property type="entry name" value="RHODANESE-LIKE DOMAIN-CONTAINING PROTEIN 7-RELATED"/>
    <property type="match status" value="1"/>
</dbReference>
<dbReference type="CDD" id="cd01518">
    <property type="entry name" value="RHOD_YceA"/>
    <property type="match status" value="1"/>
</dbReference>
<name>A0A0K9P1R0_ZOSMR</name>
<evidence type="ECO:0000313" key="4">
    <source>
        <dbReference type="Proteomes" id="UP000036987"/>
    </source>
</evidence>
<reference evidence="4" key="1">
    <citation type="journal article" date="2016" name="Nature">
        <title>The genome of the seagrass Zostera marina reveals angiosperm adaptation to the sea.</title>
        <authorList>
            <person name="Olsen J.L."/>
            <person name="Rouze P."/>
            <person name="Verhelst B."/>
            <person name="Lin Y.-C."/>
            <person name="Bayer T."/>
            <person name="Collen J."/>
            <person name="Dattolo E."/>
            <person name="De Paoli E."/>
            <person name="Dittami S."/>
            <person name="Maumus F."/>
            <person name="Michel G."/>
            <person name="Kersting A."/>
            <person name="Lauritano C."/>
            <person name="Lohaus R."/>
            <person name="Toepel M."/>
            <person name="Tonon T."/>
            <person name="Vanneste K."/>
            <person name="Amirebrahimi M."/>
            <person name="Brakel J."/>
            <person name="Bostroem C."/>
            <person name="Chovatia M."/>
            <person name="Grimwood J."/>
            <person name="Jenkins J.W."/>
            <person name="Jueterbock A."/>
            <person name="Mraz A."/>
            <person name="Stam W.T."/>
            <person name="Tice H."/>
            <person name="Bornberg-Bauer E."/>
            <person name="Green P.J."/>
            <person name="Pearson G.A."/>
            <person name="Procaccini G."/>
            <person name="Duarte C.M."/>
            <person name="Schmutz J."/>
            <person name="Reusch T.B.H."/>
            <person name="Van de Peer Y."/>
        </authorList>
    </citation>
    <scope>NUCLEOTIDE SEQUENCE [LARGE SCALE GENOMIC DNA]</scope>
    <source>
        <strain evidence="4">cv. Finnish</strain>
    </source>
</reference>
<dbReference type="Pfam" id="PF00581">
    <property type="entry name" value="Rhodanese"/>
    <property type="match status" value="1"/>
</dbReference>
<dbReference type="SUPFAM" id="SSF52821">
    <property type="entry name" value="Rhodanese/Cell cycle control phosphatase"/>
    <property type="match status" value="1"/>
</dbReference>
<accession>A0A0K9P1R0</accession>
<protein>
    <recommendedName>
        <fullName evidence="2">Rhodanese domain-containing protein</fullName>
    </recommendedName>
</protein>
<sequence>MVSPFTSTVFNFVHATSKIGPFINPNSNFNTTRRFFAAMGVGDPKKGSTFTFEMSASTNGISVSTSMVDEDSKEEPVLVVVSFYRFTDFPDHADLRKPLKQLCEDLHVSGGIILAPEGINGSICGTRESVERVIRFIQSDDRLNGLRMIESPVSPEEEAIHHGHTSQSPLGAGEDAPFRWDHVRVKLKKEIVSFGDPSVSPSKQVGSYVKPRDWNALISDPDTVVIDVRNKYETRIGKFRGAVDPCTIAFRNFAHWVDEQFDLNESNKQDLATSIEEFDDRTESVVKEGKKLPRVAMYCTGGIRCEKASSFLLSKGFEEVYHLEGGILKYLEEVPEDESLWEGECFVFDKRVSVEHGLIQGNFKLCYGCKQPISDADMKSPLWEYAVSCPYCFSSKSEEEKERARARQKQFETWGVIGGPDKGCRNPTNIDNSRHKSQTSGS</sequence>
<dbReference type="InterPro" id="IPR040503">
    <property type="entry name" value="TRHO_N"/>
</dbReference>
<dbReference type="HAMAP" id="MF_00469">
    <property type="entry name" value="TrhO"/>
    <property type="match status" value="1"/>
</dbReference>
<dbReference type="EMBL" id="LFYR01001410">
    <property type="protein sequence ID" value="KMZ62157.1"/>
    <property type="molecule type" value="Genomic_DNA"/>
</dbReference>
<dbReference type="STRING" id="29655.A0A0K9P1R0"/>
<dbReference type="InterPro" id="IPR036873">
    <property type="entry name" value="Rhodanese-like_dom_sf"/>
</dbReference>
<feature type="region of interest" description="Disordered" evidence="1">
    <location>
        <begin position="154"/>
        <end position="173"/>
    </location>
</feature>
<dbReference type="AlphaFoldDB" id="A0A0K9P1R0"/>
<dbReference type="PANTHER" id="PTHR43268">
    <property type="entry name" value="THIOSULFATE SULFURTRANSFERASE/RHODANESE-LIKE DOMAIN-CONTAINING PROTEIN 2"/>
    <property type="match status" value="1"/>
</dbReference>
<proteinExistence type="inferred from homology"/>
<evidence type="ECO:0000313" key="3">
    <source>
        <dbReference type="EMBL" id="KMZ62157.1"/>
    </source>
</evidence>